<dbReference type="EMBL" id="CAEZWE010000006">
    <property type="protein sequence ID" value="CAB4643672.1"/>
    <property type="molecule type" value="Genomic_DNA"/>
</dbReference>
<dbReference type="Pfam" id="PF00027">
    <property type="entry name" value="cNMP_binding"/>
    <property type="match status" value="1"/>
</dbReference>
<sequence length="224" mass="24747">MVAMAHELVLAETDFFMGAPNEILTTIASAGKVKELVRGDVLFEVGDEPQSLFVVLSGRIAIAIGNKPFDHRESVIALMDAGDLFGEMGMLDKNSRSAGARALETSQVLEIPYAAVLEQLNTSTSLMWNVIRMLSQRLRSMDQALADSVFLDVTGRTAKRLLDLSGGKDQFVLPVTQEELAGMVGASRERVNKAIASFIKLKWLEQHDRTYHIIDRTKLEQRAI</sequence>
<evidence type="ECO:0000259" key="5">
    <source>
        <dbReference type="PROSITE" id="PS51063"/>
    </source>
</evidence>
<dbReference type="InterPro" id="IPR000595">
    <property type="entry name" value="cNMP-bd_dom"/>
</dbReference>
<keyword evidence="2" id="KW-0238">DNA-binding</keyword>
<dbReference type="GO" id="GO:0003700">
    <property type="term" value="F:DNA-binding transcription factor activity"/>
    <property type="evidence" value="ECO:0007669"/>
    <property type="project" value="TreeGrafter"/>
</dbReference>
<dbReference type="SMART" id="SM00100">
    <property type="entry name" value="cNMP"/>
    <property type="match status" value="1"/>
</dbReference>
<dbReference type="PANTHER" id="PTHR24567:SF74">
    <property type="entry name" value="HTH-TYPE TRANSCRIPTIONAL REGULATOR ARCR"/>
    <property type="match status" value="1"/>
</dbReference>
<dbReference type="EMBL" id="CAEZTQ010000121">
    <property type="protein sequence ID" value="CAB4575404.1"/>
    <property type="molecule type" value="Genomic_DNA"/>
</dbReference>
<dbReference type="InterPro" id="IPR050397">
    <property type="entry name" value="Env_Response_Regulators"/>
</dbReference>
<dbReference type="AlphaFoldDB" id="A0A6J6EJJ1"/>
<dbReference type="GO" id="GO:0003677">
    <property type="term" value="F:DNA binding"/>
    <property type="evidence" value="ECO:0007669"/>
    <property type="project" value="UniProtKB-KW"/>
</dbReference>
<reference evidence="7" key="1">
    <citation type="submission" date="2020-05" db="EMBL/GenBank/DDBJ databases">
        <authorList>
            <person name="Chiriac C."/>
            <person name="Salcher M."/>
            <person name="Ghai R."/>
            <person name="Kavagutti S V."/>
        </authorList>
    </citation>
    <scope>NUCLEOTIDE SEQUENCE</scope>
</reference>
<protein>
    <submittedName>
        <fullName evidence="7">Unannotated protein</fullName>
    </submittedName>
</protein>
<dbReference type="PROSITE" id="PS00889">
    <property type="entry name" value="CNMP_BINDING_2"/>
    <property type="match status" value="1"/>
</dbReference>
<dbReference type="InterPro" id="IPR012318">
    <property type="entry name" value="HTH_CRP"/>
</dbReference>
<dbReference type="SMART" id="SM00419">
    <property type="entry name" value="HTH_CRP"/>
    <property type="match status" value="1"/>
</dbReference>
<dbReference type="SUPFAM" id="SSF51206">
    <property type="entry name" value="cAMP-binding domain-like"/>
    <property type="match status" value="1"/>
</dbReference>
<feature type="domain" description="HTH crp-type" evidence="5">
    <location>
        <begin position="151"/>
        <end position="217"/>
    </location>
</feature>
<dbReference type="GO" id="GO:0005829">
    <property type="term" value="C:cytosol"/>
    <property type="evidence" value="ECO:0007669"/>
    <property type="project" value="TreeGrafter"/>
</dbReference>
<dbReference type="InterPro" id="IPR018490">
    <property type="entry name" value="cNMP-bd_dom_sf"/>
</dbReference>
<dbReference type="CDD" id="cd00038">
    <property type="entry name" value="CAP_ED"/>
    <property type="match status" value="1"/>
</dbReference>
<name>A0A6J6EJJ1_9ZZZZ</name>
<dbReference type="EMBL" id="CAEZTC010000089">
    <property type="protein sequence ID" value="CAB4560553.1"/>
    <property type="molecule type" value="Genomic_DNA"/>
</dbReference>
<accession>A0A6J6EJJ1</accession>
<keyword evidence="1" id="KW-0805">Transcription regulation</keyword>
<dbReference type="InterPro" id="IPR014710">
    <property type="entry name" value="RmlC-like_jellyroll"/>
</dbReference>
<evidence type="ECO:0000256" key="1">
    <source>
        <dbReference type="ARBA" id="ARBA00023015"/>
    </source>
</evidence>
<dbReference type="Gene3D" id="1.10.10.10">
    <property type="entry name" value="Winged helix-like DNA-binding domain superfamily/Winged helix DNA-binding domain"/>
    <property type="match status" value="1"/>
</dbReference>
<dbReference type="InterPro" id="IPR036388">
    <property type="entry name" value="WH-like_DNA-bd_sf"/>
</dbReference>
<evidence type="ECO:0000313" key="8">
    <source>
        <dbReference type="EMBL" id="CAB4643672.1"/>
    </source>
</evidence>
<proteinExistence type="predicted"/>
<dbReference type="InterPro" id="IPR036390">
    <property type="entry name" value="WH_DNA-bd_sf"/>
</dbReference>
<evidence type="ECO:0000259" key="4">
    <source>
        <dbReference type="PROSITE" id="PS50042"/>
    </source>
</evidence>
<dbReference type="Gene3D" id="2.60.120.10">
    <property type="entry name" value="Jelly Rolls"/>
    <property type="match status" value="1"/>
</dbReference>
<feature type="domain" description="Cyclic nucleotide-binding" evidence="4">
    <location>
        <begin position="15"/>
        <end position="137"/>
    </location>
</feature>
<dbReference type="PROSITE" id="PS50042">
    <property type="entry name" value="CNMP_BINDING_3"/>
    <property type="match status" value="1"/>
</dbReference>
<keyword evidence="3" id="KW-0804">Transcription</keyword>
<dbReference type="SUPFAM" id="SSF46785">
    <property type="entry name" value="Winged helix' DNA-binding domain"/>
    <property type="match status" value="1"/>
</dbReference>
<organism evidence="7">
    <name type="scientific">freshwater metagenome</name>
    <dbReference type="NCBI Taxonomy" id="449393"/>
    <lineage>
        <taxon>unclassified sequences</taxon>
        <taxon>metagenomes</taxon>
        <taxon>ecological metagenomes</taxon>
    </lineage>
</organism>
<evidence type="ECO:0000313" key="6">
    <source>
        <dbReference type="EMBL" id="CAB4560553.1"/>
    </source>
</evidence>
<evidence type="ECO:0000256" key="3">
    <source>
        <dbReference type="ARBA" id="ARBA00023163"/>
    </source>
</evidence>
<dbReference type="PROSITE" id="PS51063">
    <property type="entry name" value="HTH_CRP_2"/>
    <property type="match status" value="1"/>
</dbReference>
<dbReference type="Pfam" id="PF13545">
    <property type="entry name" value="HTH_Crp_2"/>
    <property type="match status" value="1"/>
</dbReference>
<dbReference type="InterPro" id="IPR018488">
    <property type="entry name" value="cNMP-bd_CS"/>
</dbReference>
<gene>
    <name evidence="6" type="ORF">UFOPK1572_00801</name>
    <name evidence="7" type="ORF">UFOPK1704_00678</name>
    <name evidence="8" type="ORF">UFOPK2169_00296</name>
</gene>
<evidence type="ECO:0000256" key="2">
    <source>
        <dbReference type="ARBA" id="ARBA00023125"/>
    </source>
</evidence>
<dbReference type="PANTHER" id="PTHR24567">
    <property type="entry name" value="CRP FAMILY TRANSCRIPTIONAL REGULATORY PROTEIN"/>
    <property type="match status" value="1"/>
</dbReference>
<evidence type="ECO:0000313" key="7">
    <source>
        <dbReference type="EMBL" id="CAB4575404.1"/>
    </source>
</evidence>